<dbReference type="GO" id="GO:0005829">
    <property type="term" value="C:cytosol"/>
    <property type="evidence" value="ECO:0007669"/>
    <property type="project" value="TreeGrafter"/>
</dbReference>
<dbReference type="Gene3D" id="3.40.1740.10">
    <property type="entry name" value="VC0467-like"/>
    <property type="match status" value="1"/>
</dbReference>
<dbReference type="Proteomes" id="UP000198629">
    <property type="component" value="Unassembled WGS sequence"/>
</dbReference>
<dbReference type="RefSeq" id="WP_091469415.1">
    <property type="nucleotide sequence ID" value="NZ_FNFX01000001.1"/>
</dbReference>
<dbReference type="Pfam" id="PF02622">
    <property type="entry name" value="DUF179"/>
    <property type="match status" value="1"/>
</dbReference>
<gene>
    <name evidence="3" type="ORF">SAMN05192566_0517</name>
</gene>
<proteinExistence type="inferred from homology"/>
<dbReference type="HAMAP" id="MF_00758">
    <property type="entry name" value="UPF0301"/>
    <property type="match status" value="1"/>
</dbReference>
<dbReference type="OrthoDB" id="9807486at2"/>
<dbReference type="EMBL" id="FNFX01000001">
    <property type="protein sequence ID" value="SDK18483.1"/>
    <property type="molecule type" value="Genomic_DNA"/>
</dbReference>
<dbReference type="STRING" id="492660.SAMN05192566_0517"/>
<dbReference type="AlphaFoldDB" id="A0A1G8ZTV0"/>
<dbReference type="PANTHER" id="PTHR30327">
    <property type="entry name" value="UNCHARACTERIZED PROTEIN YQGE"/>
    <property type="match status" value="1"/>
</dbReference>
<protein>
    <recommendedName>
        <fullName evidence="2">UPF0301 protein SAMN05192566_0517</fullName>
    </recommendedName>
</protein>
<name>A0A1G8ZTV0_9PROT</name>
<dbReference type="NCBIfam" id="NF001266">
    <property type="entry name" value="PRK00228.1-1"/>
    <property type="match status" value="1"/>
</dbReference>
<accession>A0A1G8ZTV0</accession>
<evidence type="ECO:0000313" key="3">
    <source>
        <dbReference type="EMBL" id="SDK18483.1"/>
    </source>
</evidence>
<evidence type="ECO:0000256" key="1">
    <source>
        <dbReference type="ARBA" id="ARBA00009600"/>
    </source>
</evidence>
<evidence type="ECO:0000256" key="2">
    <source>
        <dbReference type="HAMAP-Rule" id="MF_00758"/>
    </source>
</evidence>
<dbReference type="InterPro" id="IPR003774">
    <property type="entry name" value="AlgH-like"/>
</dbReference>
<comment type="similarity">
    <text evidence="1 2">Belongs to the UPF0301 (AlgH) family.</text>
</comment>
<evidence type="ECO:0000313" key="4">
    <source>
        <dbReference type="Proteomes" id="UP000198629"/>
    </source>
</evidence>
<reference evidence="4" key="1">
    <citation type="submission" date="2016-10" db="EMBL/GenBank/DDBJ databases">
        <authorList>
            <person name="Varghese N."/>
            <person name="Submissions S."/>
        </authorList>
    </citation>
    <scope>NUCLEOTIDE SEQUENCE [LARGE SCALE GENOMIC DNA]</scope>
    <source>
        <strain evidence="4">CBMB127</strain>
    </source>
</reference>
<organism evidence="3 4">
    <name type="scientific">Methylophilus rhizosphaerae</name>
    <dbReference type="NCBI Taxonomy" id="492660"/>
    <lineage>
        <taxon>Bacteria</taxon>
        <taxon>Pseudomonadati</taxon>
        <taxon>Pseudomonadota</taxon>
        <taxon>Betaproteobacteria</taxon>
        <taxon>Nitrosomonadales</taxon>
        <taxon>Methylophilaceae</taxon>
        <taxon>Methylophilus</taxon>
    </lineage>
</organism>
<sequence length="201" mass="22231">MSAPLPLEATGERMNLTGQILIAMPAMQDPYFSKSVILVCNHDDDGAMGMILNHPLELNVGDLFEQLQMDCEAPHQQTRQVYFGGPVQVERGFVLHTPSTEFNTTMELSDGLAMTSSKDILEAAARDEAPQEMFIALGYAGWTAGQLEDEIQANTWLTLPLADMQHLHTLIFKLPNDDKLRWAMQQLGVDYATLSEVAGHA</sequence>
<dbReference type="SUPFAM" id="SSF143456">
    <property type="entry name" value="VC0467-like"/>
    <property type="match status" value="1"/>
</dbReference>
<dbReference type="PANTHER" id="PTHR30327:SF1">
    <property type="entry name" value="UPF0301 PROTEIN YQGE"/>
    <property type="match status" value="1"/>
</dbReference>
<keyword evidence="4" id="KW-1185">Reference proteome</keyword>